<dbReference type="SUPFAM" id="SSF101904">
    <property type="entry name" value="GyrA/ParC C-terminal domain-like"/>
    <property type="match status" value="1"/>
</dbReference>
<dbReference type="GO" id="GO:0006261">
    <property type="term" value="P:DNA-templated DNA replication"/>
    <property type="evidence" value="ECO:0007669"/>
    <property type="project" value="UniProtKB-UniRule"/>
</dbReference>
<dbReference type="PANTHER" id="PTHR43493:SF5">
    <property type="entry name" value="DNA GYRASE SUBUNIT A, CHLOROPLASTIC_MITOCHONDRIAL"/>
    <property type="match status" value="1"/>
</dbReference>
<dbReference type="PANTHER" id="PTHR43493">
    <property type="entry name" value="DNA GYRASE/TOPOISOMERASE SUBUNIT A"/>
    <property type="match status" value="1"/>
</dbReference>
<evidence type="ECO:0000256" key="5">
    <source>
        <dbReference type="ARBA" id="ARBA00023029"/>
    </source>
</evidence>
<dbReference type="GO" id="GO:0009330">
    <property type="term" value="C:DNA topoisomerase type II (double strand cut, ATP-hydrolyzing) complex"/>
    <property type="evidence" value="ECO:0007669"/>
    <property type="project" value="TreeGrafter"/>
</dbReference>
<dbReference type="FunFam" id="3.30.1360.40:FF:000002">
    <property type="entry name" value="DNA gyrase subunit A"/>
    <property type="match status" value="1"/>
</dbReference>
<dbReference type="InterPro" id="IPR035516">
    <property type="entry name" value="Gyrase/topoIV_suA_C"/>
</dbReference>
<dbReference type="InterPro" id="IPR013758">
    <property type="entry name" value="Topo_IIA_A/C_ab"/>
</dbReference>
<dbReference type="InterPro" id="IPR050220">
    <property type="entry name" value="Type_II_DNA_Topoisomerases"/>
</dbReference>
<dbReference type="PROSITE" id="PS52040">
    <property type="entry name" value="TOPO_IIA"/>
    <property type="match status" value="1"/>
</dbReference>
<dbReference type="GO" id="GO:0005694">
    <property type="term" value="C:chromosome"/>
    <property type="evidence" value="ECO:0007669"/>
    <property type="project" value="InterPro"/>
</dbReference>
<dbReference type="FunFam" id="3.90.199.10:FF:000001">
    <property type="entry name" value="DNA gyrase subunit A"/>
    <property type="match status" value="1"/>
</dbReference>
<comment type="subcellular location">
    <subcellularLocation>
        <location evidence="9">Cytoplasm</location>
    </subcellularLocation>
</comment>
<dbReference type="InterPro" id="IPR006691">
    <property type="entry name" value="GyrA/parC_rep"/>
</dbReference>
<keyword evidence="6 9" id="KW-0238">DNA-binding</keyword>
<dbReference type="GO" id="GO:0005737">
    <property type="term" value="C:cytoplasm"/>
    <property type="evidence" value="ECO:0007669"/>
    <property type="project" value="UniProtKB-SubCell"/>
</dbReference>
<gene>
    <name evidence="9 12" type="primary">gyrA</name>
    <name evidence="12" type="ORF">CFX0092_A2057</name>
</gene>
<dbReference type="NCBIfam" id="NF004043">
    <property type="entry name" value="PRK05560.1"/>
    <property type="match status" value="1"/>
</dbReference>
<dbReference type="AlphaFoldDB" id="A0A160T535"/>
<comment type="function">
    <text evidence="9">A type II topoisomerase that negatively supercoils closed circular double-stranded (ds) DNA in an ATP-dependent manner to modulate DNA topology and maintain chromosomes in an underwound state. Negative supercoiling favors strand separation, and DNA replication, transcription, recombination and repair, all of which involve strand separation. Also able to catalyze the interconversion of other topological isomers of dsDNA rings, including catenanes and knotted rings. Type II topoisomerases break and join 2 DNA strands simultaneously in an ATP-dependent manner.</text>
</comment>
<dbReference type="InterPro" id="IPR002205">
    <property type="entry name" value="Topo_IIA_dom_A"/>
</dbReference>
<dbReference type="SMART" id="SM00434">
    <property type="entry name" value="TOP4c"/>
    <property type="match status" value="1"/>
</dbReference>
<dbReference type="Gene3D" id="1.10.268.10">
    <property type="entry name" value="Topoisomerase, domain 3"/>
    <property type="match status" value="1"/>
</dbReference>
<dbReference type="InterPro" id="IPR013760">
    <property type="entry name" value="Topo_IIA-like_dom_sf"/>
</dbReference>
<sequence length="850" mass="94358">MEIGTVNSIDINQEMRSSYLDYAMSVIVARALPDARDGLKPVHRRILYAMYDMGLRPNTPHRKSARIVGEVLGKYHPHGDSSVYDAMVRMAQEFSMRYPLVDGQGNFGSIDGDSPAAMRYTEARLAPIAMELLEDLDKDTVSFTANFDDSLQEPDLLPARLPNLLLNGASGIAVGMATNIPPHNLVEVADAIIYMIDRQDDIDDVTLDDLMEFVKGPDFPTAGVIMGSEGIRNAYATGRGRLVVRGVAEIEPNPRHPGRMQINITELPYQVNKALLVERIAELVNKGVIDDISDLRDSSDRNGISVVVELKRHTQPRKVLNQLYKYTSLQTTFGVQLLALVDKQPRLLSLKRALQIHIDHRIEVITRRTRYELDKAERRQHILAGLLIAIGNLDEVIRTIREASDADDARSQLMLRFGLTELQATAILDMQLRRLAALERQKIEDEYREVTAHIEYLLSLLQDRHKILQLIKDDLTKLKEKYGNARRTQILPGLDGEFDIEDLIKDEDVFVSITRRGYIKRTPVSAYRRQSRGGKGLIGMTTRDEDALEHFFVAGTLNTILFFSDLGKIYATKAYEINELDRTAKGVSLMNILPLSPDEKITAALPVHDFGDGKYLIMITRKGRIKRVALSVFANVRPSGLIAVNLEPGDSLGWVKMTQGHEDIILISRQAKGIRFNEEDVRPMGRAAAGVNAMRLDSWDSLAGADVATPDDDLLVITEKGYGKRTPLEEYRQQGRYGQGVKAMSLSPERTGAIVAARVVSPKDEVTLISSGGILLRMSGAHISRQGRQSQGVRVMDLRDGDSVASVAVIRETRQAVTDAEMHDNAAEGEAIELLEPAADGHLPGTNGAG</sequence>
<evidence type="ECO:0000256" key="4">
    <source>
        <dbReference type="ARBA" id="ARBA00022840"/>
    </source>
</evidence>
<comment type="subunit">
    <text evidence="8">Heterotetramer composed of ParC and ParE.</text>
</comment>
<evidence type="ECO:0000313" key="12">
    <source>
        <dbReference type="EMBL" id="CUS03935.2"/>
    </source>
</evidence>
<organism evidence="12 13">
    <name type="scientific">Candidatus Promineifilum breve</name>
    <dbReference type="NCBI Taxonomy" id="1806508"/>
    <lineage>
        <taxon>Bacteria</taxon>
        <taxon>Bacillati</taxon>
        <taxon>Chloroflexota</taxon>
        <taxon>Ardenticatenia</taxon>
        <taxon>Candidatus Promineifilales</taxon>
        <taxon>Candidatus Promineifilaceae</taxon>
        <taxon>Candidatus Promineifilum</taxon>
    </lineage>
</organism>
<evidence type="ECO:0000256" key="3">
    <source>
        <dbReference type="ARBA" id="ARBA00022741"/>
    </source>
</evidence>
<keyword evidence="7 9" id="KW-0413">Isomerase</keyword>
<keyword evidence="9" id="KW-0963">Cytoplasm</keyword>
<dbReference type="SUPFAM" id="SSF56719">
    <property type="entry name" value="Type II DNA topoisomerase"/>
    <property type="match status" value="1"/>
</dbReference>
<feature type="active site" description="O-(5'-phospho-DNA)-tyrosine intermediate" evidence="9 10">
    <location>
        <position position="120"/>
    </location>
</feature>
<evidence type="ECO:0000256" key="6">
    <source>
        <dbReference type="ARBA" id="ARBA00023125"/>
    </source>
</evidence>
<dbReference type="EC" id="5.6.2.2" evidence="9"/>
<keyword evidence="4 9" id="KW-0067">ATP-binding</keyword>
<dbReference type="Proteomes" id="UP000215027">
    <property type="component" value="Chromosome I"/>
</dbReference>
<dbReference type="NCBIfam" id="NF004044">
    <property type="entry name" value="PRK05561.1"/>
    <property type="match status" value="1"/>
</dbReference>
<dbReference type="FunFam" id="2.120.10.90:FF:000005">
    <property type="entry name" value="DNA topoisomerase 4 subunit A"/>
    <property type="match status" value="1"/>
</dbReference>
<dbReference type="InterPro" id="IPR013757">
    <property type="entry name" value="Topo_IIA_A_a_sf"/>
</dbReference>
<feature type="domain" description="Topo IIA-type catalytic" evidence="11">
    <location>
        <begin position="32"/>
        <end position="503"/>
    </location>
</feature>
<dbReference type="Pfam" id="PF03989">
    <property type="entry name" value="DNA_gyraseA_C"/>
    <property type="match status" value="6"/>
</dbReference>
<reference evidence="12" key="1">
    <citation type="submission" date="2016-01" db="EMBL/GenBank/DDBJ databases">
        <authorList>
            <person name="Mcilroy J.S."/>
            <person name="Karst M S."/>
            <person name="Albertsen M."/>
        </authorList>
    </citation>
    <scope>NUCLEOTIDE SEQUENCE</scope>
    <source>
        <strain evidence="12">Cfx-K</strain>
    </source>
</reference>
<dbReference type="HAMAP" id="MF_01897">
    <property type="entry name" value="GyrA"/>
    <property type="match status" value="1"/>
</dbReference>
<comment type="catalytic activity">
    <reaction evidence="1 9 10">
        <text>ATP-dependent breakage, passage and rejoining of double-stranded DNA.</text>
        <dbReference type="EC" id="5.6.2.2"/>
    </reaction>
</comment>
<dbReference type="CDD" id="cd00187">
    <property type="entry name" value="TOP4c"/>
    <property type="match status" value="1"/>
</dbReference>
<accession>A0A160T535</accession>
<comment type="caution">
    <text evidence="9">Lacks conserved residue(s) required for the propagation of feature annotation.</text>
</comment>
<dbReference type="GO" id="GO:0006265">
    <property type="term" value="P:DNA topological change"/>
    <property type="evidence" value="ECO:0007669"/>
    <property type="project" value="UniProtKB-UniRule"/>
</dbReference>
<dbReference type="RefSeq" id="WP_173776335.1">
    <property type="nucleotide sequence ID" value="NZ_LN890655.1"/>
</dbReference>
<dbReference type="FunFam" id="1.10.268.10:FF:000001">
    <property type="entry name" value="DNA gyrase subunit A"/>
    <property type="match status" value="1"/>
</dbReference>
<dbReference type="NCBIfam" id="TIGR01063">
    <property type="entry name" value="gyrA"/>
    <property type="match status" value="1"/>
</dbReference>
<evidence type="ECO:0000256" key="8">
    <source>
        <dbReference type="ARBA" id="ARBA00063644"/>
    </source>
</evidence>
<dbReference type="GO" id="GO:0005524">
    <property type="term" value="F:ATP binding"/>
    <property type="evidence" value="ECO:0007669"/>
    <property type="project" value="UniProtKB-UniRule"/>
</dbReference>
<evidence type="ECO:0000256" key="2">
    <source>
        <dbReference type="ARBA" id="ARBA00008263"/>
    </source>
</evidence>
<evidence type="ECO:0000256" key="10">
    <source>
        <dbReference type="PROSITE-ProRule" id="PRU01384"/>
    </source>
</evidence>
<keyword evidence="13" id="KW-1185">Reference proteome</keyword>
<keyword evidence="5 9" id="KW-0799">Topoisomerase</keyword>
<evidence type="ECO:0000256" key="9">
    <source>
        <dbReference type="HAMAP-Rule" id="MF_01897"/>
    </source>
</evidence>
<evidence type="ECO:0000256" key="7">
    <source>
        <dbReference type="ARBA" id="ARBA00023235"/>
    </source>
</evidence>
<comment type="miscellaneous">
    <text evidence="9">Few gyrases are as efficient as E.coli at forming negative supercoils. Not all organisms have 2 type II topoisomerases; in organisms with a single type II topoisomerase this enzyme also has to decatenate newly replicated chromosomes.</text>
</comment>
<evidence type="ECO:0000259" key="11">
    <source>
        <dbReference type="PROSITE" id="PS52040"/>
    </source>
</evidence>
<dbReference type="Gene3D" id="3.30.1360.40">
    <property type="match status" value="1"/>
</dbReference>
<evidence type="ECO:0000313" key="13">
    <source>
        <dbReference type="Proteomes" id="UP000215027"/>
    </source>
</evidence>
<protein>
    <recommendedName>
        <fullName evidence="9">DNA gyrase subunit A</fullName>
        <ecNumber evidence="9">5.6.2.2</ecNumber>
    </recommendedName>
</protein>
<proteinExistence type="inferred from homology"/>
<dbReference type="KEGG" id="pbf:CFX0092_A2057"/>
<dbReference type="Gene3D" id="3.90.199.10">
    <property type="entry name" value="Topoisomerase II, domain 5"/>
    <property type="match status" value="1"/>
</dbReference>
<dbReference type="Gene3D" id="2.120.10.90">
    <property type="entry name" value="DNA gyrase/topoisomerase IV, subunit A, C-terminal"/>
    <property type="match status" value="1"/>
</dbReference>
<dbReference type="GO" id="GO:0003677">
    <property type="term" value="F:DNA binding"/>
    <property type="evidence" value="ECO:0007669"/>
    <property type="project" value="UniProtKB-UniRule"/>
</dbReference>
<comment type="similarity">
    <text evidence="2 9">Belongs to the type II topoisomerase GyrA/ParC subunit family.</text>
</comment>
<dbReference type="Pfam" id="PF00521">
    <property type="entry name" value="DNA_topoisoIV"/>
    <property type="match status" value="1"/>
</dbReference>
<dbReference type="EMBL" id="LN890655">
    <property type="protein sequence ID" value="CUS03935.2"/>
    <property type="molecule type" value="Genomic_DNA"/>
</dbReference>
<evidence type="ECO:0000256" key="1">
    <source>
        <dbReference type="ARBA" id="ARBA00000185"/>
    </source>
</evidence>
<dbReference type="GO" id="GO:0034335">
    <property type="term" value="F:DNA negative supercoiling activity"/>
    <property type="evidence" value="ECO:0007669"/>
    <property type="project" value="UniProtKB-ARBA"/>
</dbReference>
<comment type="subunit">
    <text evidence="9">Heterotetramer, composed of two GyrA and two GyrB chains. In the heterotetramer, GyrA contains the active site tyrosine that forms a transient covalent intermediate with DNA, while GyrB binds cofactors and catalyzes ATP hydrolysis.</text>
</comment>
<name>A0A160T535_9CHLR</name>
<keyword evidence="3 9" id="KW-0547">Nucleotide-binding</keyword>
<dbReference type="InterPro" id="IPR005743">
    <property type="entry name" value="GyrA"/>
</dbReference>